<dbReference type="HOGENOM" id="CLU_2086090_0_0_1"/>
<dbReference type="AlphaFoldDB" id="A0A015MPQ7"/>
<dbReference type="Proteomes" id="UP000022910">
    <property type="component" value="Unassembled WGS sequence"/>
</dbReference>
<evidence type="ECO:0000313" key="2">
    <source>
        <dbReference type="Proteomes" id="UP000022910"/>
    </source>
</evidence>
<gene>
    <name evidence="1" type="ORF">RirG_102320</name>
</gene>
<name>A0A015MPQ7_RHIIW</name>
<evidence type="ECO:0000313" key="1">
    <source>
        <dbReference type="EMBL" id="EXX68753.1"/>
    </source>
</evidence>
<reference evidence="1 2" key="1">
    <citation type="submission" date="2014-02" db="EMBL/GenBank/DDBJ databases">
        <title>Single nucleus genome sequencing reveals high similarity among nuclei of an endomycorrhizal fungus.</title>
        <authorList>
            <person name="Lin K."/>
            <person name="Geurts R."/>
            <person name="Zhang Z."/>
            <person name="Limpens E."/>
            <person name="Saunders D.G."/>
            <person name="Mu D."/>
            <person name="Pang E."/>
            <person name="Cao H."/>
            <person name="Cha H."/>
            <person name="Lin T."/>
            <person name="Zhou Q."/>
            <person name="Shang Y."/>
            <person name="Li Y."/>
            <person name="Ivanov S."/>
            <person name="Sharma T."/>
            <person name="Velzen R.V."/>
            <person name="Ruijter N.D."/>
            <person name="Aanen D.K."/>
            <person name="Win J."/>
            <person name="Kamoun S."/>
            <person name="Bisseling T."/>
            <person name="Huang S."/>
        </authorList>
    </citation>
    <scope>NUCLEOTIDE SEQUENCE [LARGE SCALE GENOMIC DNA]</scope>
    <source>
        <strain evidence="2">DAOM197198w</strain>
    </source>
</reference>
<accession>A0A015MPQ7</accession>
<proteinExistence type="predicted"/>
<dbReference type="OrthoDB" id="2431945at2759"/>
<protein>
    <submittedName>
        <fullName evidence="1">Uncharacterized protein</fullName>
    </submittedName>
</protein>
<sequence length="117" mass="13878">MATAIKALPTESTKELKEFWQKCIQFYNNKWKQFDHELYLLAYFLNPKFRGKGFIPETYQLIQKKALALWSKMGRRSKLAFTLAVQMNNYDDSYIDELPTQSLFARIGFIYSFYCSS</sequence>
<comment type="caution">
    <text evidence="1">The sequence shown here is derived from an EMBL/GenBank/DDBJ whole genome shotgun (WGS) entry which is preliminary data.</text>
</comment>
<organism evidence="1 2">
    <name type="scientific">Rhizophagus irregularis (strain DAOM 197198w)</name>
    <name type="common">Glomus intraradices</name>
    <dbReference type="NCBI Taxonomy" id="1432141"/>
    <lineage>
        <taxon>Eukaryota</taxon>
        <taxon>Fungi</taxon>
        <taxon>Fungi incertae sedis</taxon>
        <taxon>Mucoromycota</taxon>
        <taxon>Glomeromycotina</taxon>
        <taxon>Glomeromycetes</taxon>
        <taxon>Glomerales</taxon>
        <taxon>Glomeraceae</taxon>
        <taxon>Rhizophagus</taxon>
    </lineage>
</organism>
<keyword evidence="2" id="KW-1185">Reference proteome</keyword>
<dbReference type="EMBL" id="JEMT01017178">
    <property type="protein sequence ID" value="EXX68753.1"/>
    <property type="molecule type" value="Genomic_DNA"/>
</dbReference>